<dbReference type="EMBL" id="CAJNOK010016965">
    <property type="protein sequence ID" value="CAF1255071.1"/>
    <property type="molecule type" value="Genomic_DNA"/>
</dbReference>
<evidence type="ECO:0000313" key="6">
    <source>
        <dbReference type="Proteomes" id="UP000663829"/>
    </source>
</evidence>
<dbReference type="AlphaFoldDB" id="A0A814NDF6"/>
<feature type="region of interest" description="Disordered" evidence="1">
    <location>
        <begin position="167"/>
        <end position="220"/>
    </location>
</feature>
<dbReference type="Proteomes" id="UP000681722">
    <property type="component" value="Unassembled WGS sequence"/>
</dbReference>
<dbReference type="OrthoDB" id="10050533at2759"/>
<proteinExistence type="predicted"/>
<dbReference type="EMBL" id="CAJOBA010038520">
    <property type="protein sequence ID" value="CAF4062184.1"/>
    <property type="molecule type" value="Genomic_DNA"/>
</dbReference>
<protein>
    <submittedName>
        <fullName evidence="2">Uncharacterized protein</fullName>
    </submittedName>
</protein>
<dbReference type="Proteomes" id="UP000663829">
    <property type="component" value="Unassembled WGS sequence"/>
</dbReference>
<name>A0A814NDF6_9BILA</name>
<dbReference type="Proteomes" id="UP000677228">
    <property type="component" value="Unassembled WGS sequence"/>
</dbReference>
<evidence type="ECO:0000256" key="1">
    <source>
        <dbReference type="SAM" id="MobiDB-lite"/>
    </source>
</evidence>
<keyword evidence="6" id="KW-1185">Reference proteome</keyword>
<evidence type="ECO:0000313" key="3">
    <source>
        <dbReference type="EMBL" id="CAF1255071.1"/>
    </source>
</evidence>
<evidence type="ECO:0000313" key="2">
    <source>
        <dbReference type="EMBL" id="CAF1090123.1"/>
    </source>
</evidence>
<dbReference type="EMBL" id="CAJNOQ010005209">
    <property type="protein sequence ID" value="CAF1090123.1"/>
    <property type="molecule type" value="Genomic_DNA"/>
</dbReference>
<accession>A0A814NDF6</accession>
<dbReference type="Proteomes" id="UP000682733">
    <property type="component" value="Unassembled WGS sequence"/>
</dbReference>
<gene>
    <name evidence="2" type="ORF">GPM918_LOCUS18215</name>
    <name evidence="3" type="ORF">OVA965_LOCUS26455</name>
    <name evidence="4" type="ORF">SRO942_LOCUS18212</name>
    <name evidence="5" type="ORF">TMI583_LOCUS27196</name>
</gene>
<organism evidence="2 6">
    <name type="scientific">Didymodactylos carnosus</name>
    <dbReference type="NCBI Taxonomy" id="1234261"/>
    <lineage>
        <taxon>Eukaryota</taxon>
        <taxon>Metazoa</taxon>
        <taxon>Spiralia</taxon>
        <taxon>Gnathifera</taxon>
        <taxon>Rotifera</taxon>
        <taxon>Eurotatoria</taxon>
        <taxon>Bdelloidea</taxon>
        <taxon>Philodinida</taxon>
        <taxon>Philodinidae</taxon>
        <taxon>Didymodactylos</taxon>
    </lineage>
</organism>
<comment type="caution">
    <text evidence="2">The sequence shown here is derived from an EMBL/GenBank/DDBJ whole genome shotgun (WGS) entry which is preliminary data.</text>
</comment>
<sequence length="268" mass="29666">MDAFAIPVGAVIVDLLDNPGSFTRELKTESISTAGSKLNIFDCSTGDLFSSQLARQASSERLLLWPLDGEPIPNEQCISEIDRQRFPPIEQFTLVSCYFGDIRIEASNEANDLLTHAAYEFRVADGQLWSRTTSFAPVATSLPSSVKARSGGLSFVRPADRLLDFQQEDGKGDSETANAEKKEDHRKGGGVKRKEESNEQSEENEKRKQTGESEETQFQPVDAAPLILLLIRFVGETPKQGDSDFSEYTDTIASRLTRRAAKKNAKQK</sequence>
<evidence type="ECO:0000313" key="5">
    <source>
        <dbReference type="EMBL" id="CAF4062184.1"/>
    </source>
</evidence>
<dbReference type="EMBL" id="CAJOBC010005209">
    <property type="protein sequence ID" value="CAF3855655.1"/>
    <property type="molecule type" value="Genomic_DNA"/>
</dbReference>
<evidence type="ECO:0000313" key="4">
    <source>
        <dbReference type="EMBL" id="CAF3855655.1"/>
    </source>
</evidence>
<reference evidence="2" key="1">
    <citation type="submission" date="2021-02" db="EMBL/GenBank/DDBJ databases">
        <authorList>
            <person name="Nowell W R."/>
        </authorList>
    </citation>
    <scope>NUCLEOTIDE SEQUENCE</scope>
</reference>
<feature type="compositionally biased region" description="Basic and acidic residues" evidence="1">
    <location>
        <begin position="167"/>
        <end position="211"/>
    </location>
</feature>